<evidence type="ECO:0000313" key="6">
    <source>
        <dbReference type="Proteomes" id="UP000820818"/>
    </source>
</evidence>
<dbReference type="InterPro" id="IPR001680">
    <property type="entry name" value="WD40_rpt"/>
</dbReference>
<dbReference type="SMART" id="SM00320">
    <property type="entry name" value="WD40"/>
    <property type="match status" value="4"/>
</dbReference>
<dbReference type="Gene3D" id="2.130.10.10">
    <property type="entry name" value="YVTN repeat-like/Quinoprotein amine dehydrogenase"/>
    <property type="match status" value="2"/>
</dbReference>
<organism evidence="5 6">
    <name type="scientific">Daphnia sinensis</name>
    <dbReference type="NCBI Taxonomy" id="1820382"/>
    <lineage>
        <taxon>Eukaryota</taxon>
        <taxon>Metazoa</taxon>
        <taxon>Ecdysozoa</taxon>
        <taxon>Arthropoda</taxon>
        <taxon>Crustacea</taxon>
        <taxon>Branchiopoda</taxon>
        <taxon>Diplostraca</taxon>
        <taxon>Cladocera</taxon>
        <taxon>Anomopoda</taxon>
        <taxon>Daphniidae</taxon>
        <taxon>Daphnia</taxon>
        <taxon>Daphnia similis group</taxon>
    </lineage>
</organism>
<evidence type="ECO:0000256" key="4">
    <source>
        <dbReference type="SAM" id="MobiDB-lite"/>
    </source>
</evidence>
<gene>
    <name evidence="5" type="ORF">GHT06_014338</name>
</gene>
<feature type="repeat" description="WD" evidence="3">
    <location>
        <begin position="206"/>
        <end position="245"/>
    </location>
</feature>
<feature type="compositionally biased region" description="Low complexity" evidence="4">
    <location>
        <begin position="149"/>
        <end position="161"/>
    </location>
</feature>
<evidence type="ECO:0000256" key="2">
    <source>
        <dbReference type="ARBA" id="ARBA00022737"/>
    </source>
</evidence>
<name>A0AAD5LCS7_9CRUS</name>
<reference evidence="5 6" key="1">
    <citation type="submission" date="2022-05" db="EMBL/GenBank/DDBJ databases">
        <title>A multi-omics perspective on studying reproductive biology in Daphnia sinensis.</title>
        <authorList>
            <person name="Jia J."/>
        </authorList>
    </citation>
    <scope>NUCLEOTIDE SEQUENCE [LARGE SCALE GENOMIC DNA]</scope>
    <source>
        <strain evidence="5 6">WSL</strain>
    </source>
</reference>
<keyword evidence="2" id="KW-0677">Repeat</keyword>
<dbReference type="InterPro" id="IPR036322">
    <property type="entry name" value="WD40_repeat_dom_sf"/>
</dbReference>
<feature type="compositionally biased region" description="Polar residues" evidence="4">
    <location>
        <begin position="581"/>
        <end position="596"/>
    </location>
</feature>
<feature type="compositionally biased region" description="Low complexity" evidence="4">
    <location>
        <begin position="80"/>
        <end position="89"/>
    </location>
</feature>
<dbReference type="SUPFAM" id="SSF50978">
    <property type="entry name" value="WD40 repeat-like"/>
    <property type="match status" value="1"/>
</dbReference>
<feature type="region of interest" description="Disordered" evidence="4">
    <location>
        <begin position="555"/>
        <end position="596"/>
    </location>
</feature>
<dbReference type="Proteomes" id="UP000820818">
    <property type="component" value="Linkage Group LG4"/>
</dbReference>
<feature type="region of interest" description="Disordered" evidence="4">
    <location>
        <begin position="68"/>
        <end position="100"/>
    </location>
</feature>
<proteinExistence type="predicted"/>
<dbReference type="EMBL" id="WJBH02000004">
    <property type="protein sequence ID" value="KAI9560321.1"/>
    <property type="molecule type" value="Genomic_DNA"/>
</dbReference>
<keyword evidence="1 3" id="KW-0853">WD repeat</keyword>
<protein>
    <submittedName>
        <fullName evidence="5">Uncharacterized protein</fullName>
    </submittedName>
</protein>
<feature type="compositionally biased region" description="Acidic residues" evidence="4">
    <location>
        <begin position="555"/>
        <end position="576"/>
    </location>
</feature>
<accession>A0AAD5LCS7</accession>
<dbReference type="PANTHER" id="PTHR19848">
    <property type="entry name" value="WD40 REPEAT PROTEIN"/>
    <property type="match status" value="1"/>
</dbReference>
<dbReference type="PROSITE" id="PS50082">
    <property type="entry name" value="WD_REPEATS_2"/>
    <property type="match status" value="1"/>
</dbReference>
<dbReference type="Pfam" id="PF00400">
    <property type="entry name" value="WD40"/>
    <property type="match status" value="2"/>
</dbReference>
<feature type="region of interest" description="Disordered" evidence="4">
    <location>
        <begin position="135"/>
        <end position="193"/>
    </location>
</feature>
<evidence type="ECO:0000256" key="3">
    <source>
        <dbReference type="PROSITE-ProRule" id="PRU00221"/>
    </source>
</evidence>
<evidence type="ECO:0000256" key="1">
    <source>
        <dbReference type="ARBA" id="ARBA00022574"/>
    </source>
</evidence>
<sequence length="596" mass="65969">MSVLSPTDKLIRKLRKKLRQIENLEFLGRSNLNEEELLKVKQKNATRIELAKLLKQNGEGCMAFTPEIDTHLPTGTTDQSESTPTTIITPEKKTKHGPKNDLIQFPVSEAQEKVKSVKNLELELDTSVLIEPLTLTETMKRPTPEEAIPSLSPESSPTSETQTKRPKPESSTPDKPNETKSKMHNTAGKSSVQKPWHETPFLLNALESHNDIVCCVDLDETYIISGSRDTLVQVWCATTGSALMDLRGHTNTVTCVSLLSVEDSKHLNAELSGSISEDTGPRLALTGSLDCCIKLWNIENGSALRSIYTFSGVTALCYLPLHSCCVVGSEGGKLETYTFLEENTNPRFSIKTFENSISHIKLQNENLICSSLDGFISVWSMKGTELSRLFRSDDLVPETGHVIRCRPILSLAVNSAHPTIFYGDEGATVKMLTWKTGCVKKLRNHVYDFGITNAIFATKSFLLSSSINLDTGISSINIRSLPECNYLGTLNVSGIERIFCLAATEDQNDKLLRLIVGGTQLMLLETRRIGCRRSPKKDSLLKPQFVNELALPACDSEDDFSSSSEEEIEDEDEPTISEETVNASESSQRSSWCTLL</sequence>
<evidence type="ECO:0000313" key="5">
    <source>
        <dbReference type="EMBL" id="KAI9560321.1"/>
    </source>
</evidence>
<dbReference type="PANTHER" id="PTHR19848:SF8">
    <property type="entry name" value="F-BOX AND WD REPEAT DOMAIN CONTAINING 7"/>
    <property type="match status" value="1"/>
</dbReference>
<comment type="caution">
    <text evidence="5">The sequence shown here is derived from an EMBL/GenBank/DDBJ whole genome shotgun (WGS) entry which is preliminary data.</text>
</comment>
<dbReference type="AlphaFoldDB" id="A0AAD5LCS7"/>
<dbReference type="InterPro" id="IPR015943">
    <property type="entry name" value="WD40/YVTN_repeat-like_dom_sf"/>
</dbReference>
<keyword evidence="6" id="KW-1185">Reference proteome</keyword>